<dbReference type="PANTHER" id="PTHR12059:SF5">
    <property type="entry name" value="LARGE RIBOSOMAL SUBUNIT PROTEIN UL23M"/>
    <property type="match status" value="1"/>
</dbReference>
<dbReference type="Proteomes" id="UP000245942">
    <property type="component" value="Unassembled WGS sequence"/>
</dbReference>
<feature type="region of interest" description="Disordered" evidence="5">
    <location>
        <begin position="18"/>
        <end position="44"/>
    </location>
</feature>
<dbReference type="EMBL" id="KZ819335">
    <property type="protein sequence ID" value="PWN18666.1"/>
    <property type="molecule type" value="Genomic_DNA"/>
</dbReference>
<name>A0A316TZQ4_9BASI</name>
<comment type="similarity">
    <text evidence="1">Belongs to the universal ribosomal protein uL23 family.</text>
</comment>
<dbReference type="GeneID" id="37017189"/>
<dbReference type="InterPro" id="IPR012678">
    <property type="entry name" value="Ribosomal_uL23/eL15/eS24_sf"/>
</dbReference>
<evidence type="ECO:0000256" key="3">
    <source>
        <dbReference type="ARBA" id="ARBA00023274"/>
    </source>
</evidence>
<evidence type="ECO:0000313" key="6">
    <source>
        <dbReference type="EMBL" id="PWN18666.1"/>
    </source>
</evidence>
<feature type="region of interest" description="Disordered" evidence="5">
    <location>
        <begin position="496"/>
        <end position="529"/>
    </location>
</feature>
<dbReference type="STRING" id="1684307.A0A316TZQ4"/>
<dbReference type="GO" id="GO:0005762">
    <property type="term" value="C:mitochondrial large ribosomal subunit"/>
    <property type="evidence" value="ECO:0007669"/>
    <property type="project" value="TreeGrafter"/>
</dbReference>
<gene>
    <name evidence="6" type="ORF">BCV69DRAFT_69785</name>
</gene>
<proteinExistence type="inferred from homology"/>
<dbReference type="SUPFAM" id="SSF54189">
    <property type="entry name" value="Ribosomal proteins S24e, L23 and L15e"/>
    <property type="match status" value="1"/>
</dbReference>
<evidence type="ECO:0000313" key="7">
    <source>
        <dbReference type="Proteomes" id="UP000245942"/>
    </source>
</evidence>
<evidence type="ECO:0000256" key="5">
    <source>
        <dbReference type="SAM" id="MobiDB-lite"/>
    </source>
</evidence>
<evidence type="ECO:0000256" key="1">
    <source>
        <dbReference type="ARBA" id="ARBA00006700"/>
    </source>
</evidence>
<dbReference type="InterPro" id="IPR013025">
    <property type="entry name" value="Ribosomal_uL23-like"/>
</dbReference>
<dbReference type="OrthoDB" id="275582at2759"/>
<keyword evidence="2" id="KW-0689">Ribosomal protein</keyword>
<dbReference type="InterPro" id="IPR012677">
    <property type="entry name" value="Nucleotide-bd_a/b_plait_sf"/>
</dbReference>
<dbReference type="GO" id="GO:0032543">
    <property type="term" value="P:mitochondrial translation"/>
    <property type="evidence" value="ECO:0007669"/>
    <property type="project" value="TreeGrafter"/>
</dbReference>
<accession>A0A316TZQ4</accession>
<keyword evidence="7" id="KW-1185">Reference proteome</keyword>
<evidence type="ECO:0000256" key="2">
    <source>
        <dbReference type="ARBA" id="ARBA00022980"/>
    </source>
</evidence>
<dbReference type="PANTHER" id="PTHR12059">
    <property type="entry name" value="RIBOSOMAL PROTEIN L23-RELATED"/>
    <property type="match status" value="1"/>
</dbReference>
<keyword evidence="3" id="KW-0687">Ribonucleoprotein</keyword>
<evidence type="ECO:0000256" key="4">
    <source>
        <dbReference type="ARBA" id="ARBA00039977"/>
    </source>
</evidence>
<organism evidence="6 7">
    <name type="scientific">Pseudomicrostroma glucosiphilum</name>
    <dbReference type="NCBI Taxonomy" id="1684307"/>
    <lineage>
        <taxon>Eukaryota</taxon>
        <taxon>Fungi</taxon>
        <taxon>Dikarya</taxon>
        <taxon>Basidiomycota</taxon>
        <taxon>Ustilaginomycotina</taxon>
        <taxon>Exobasidiomycetes</taxon>
        <taxon>Microstromatales</taxon>
        <taxon>Microstromatales incertae sedis</taxon>
        <taxon>Pseudomicrostroma</taxon>
    </lineage>
</organism>
<dbReference type="GO" id="GO:0003735">
    <property type="term" value="F:structural constituent of ribosome"/>
    <property type="evidence" value="ECO:0007669"/>
    <property type="project" value="InterPro"/>
</dbReference>
<dbReference type="AlphaFoldDB" id="A0A316TZQ4"/>
<dbReference type="RefSeq" id="XP_025345826.1">
    <property type="nucleotide sequence ID" value="XM_025495455.1"/>
</dbReference>
<reference evidence="6 7" key="1">
    <citation type="journal article" date="2018" name="Mol. Biol. Evol.">
        <title>Broad Genomic Sampling Reveals a Smut Pathogenic Ancestry of the Fungal Clade Ustilaginomycotina.</title>
        <authorList>
            <person name="Kijpornyongpan T."/>
            <person name="Mondo S.J."/>
            <person name="Barry K."/>
            <person name="Sandor L."/>
            <person name="Lee J."/>
            <person name="Lipzen A."/>
            <person name="Pangilinan J."/>
            <person name="LaButti K."/>
            <person name="Hainaut M."/>
            <person name="Henrissat B."/>
            <person name="Grigoriev I.V."/>
            <person name="Spatafora J.W."/>
            <person name="Aime M.C."/>
        </authorList>
    </citation>
    <scope>NUCLEOTIDE SEQUENCE [LARGE SCALE GENOMIC DNA]</scope>
    <source>
        <strain evidence="6 7">MCA 4718</strain>
    </source>
</reference>
<sequence>MASLTSSFSRLALRSSAPRQLAARALTTSAPRSKPASSSAAPTPVLDLPIETIGVASSSTTPLPNANRVKAVRAPTSPLGQPKNVRELTRIGRARQLLSWTWLEPEQMTQLTKLTEAGTPEEKLPGWVDKEHENARSFCEARSRLWVPSTLPEGVSAESVEEWLEQQRVALRQSSTGEMAQYLSVAEQNDAVLKPVWKSMTKHQRENALIECRFSSLRKLGWRTGYSAGYPLPEEAMTDERRALLDQVKLGGAEATQALISLQSMDDEVAWDSWLRMSPAERAAEEAEVWAQRDRSVIYLDNSPSNQIVGRNFPRWYETPQRAGQLVYLPNFIIRLVRNYTPRGKPYDPWKATFRVPLNLHKHALRSFLLSVYGLRTTWIRSMIYRAPVRRGGSFRTQKTTGSVGTWKKVEVGLLEPFVYPAMSERFKKDVLLEDEVKREQTRTQMNLSGTRRWRGGRPVQRSLAPAHLQKNHYPEMDQALTQEQQEAKLVAHIGSPAAPKDPQEPSRSKGLYNLTTRSGTHPSKRHSNILKVLNGLRKERQRLVEERAEQLKEVATPSAGESRAP</sequence>
<protein>
    <recommendedName>
        <fullName evidence="4">Large ribosomal subunit protein uL23m</fullName>
    </recommendedName>
</protein>
<dbReference type="Gene3D" id="3.30.70.330">
    <property type="match status" value="1"/>
</dbReference>